<dbReference type="GO" id="GO:0016887">
    <property type="term" value="F:ATP hydrolysis activity"/>
    <property type="evidence" value="ECO:0007669"/>
    <property type="project" value="InterPro"/>
</dbReference>
<dbReference type="STRING" id="1520.LF65_02677"/>
<dbReference type="InterPro" id="IPR017599">
    <property type="entry name" value="DNA_S_DndD"/>
</dbReference>
<accession>A0A0B5QE60</accession>
<dbReference type="PANTHER" id="PTHR32114:SF2">
    <property type="entry name" value="ABC TRANSPORTER ABCH.3"/>
    <property type="match status" value="1"/>
</dbReference>
<comment type="subunit">
    <text evidence="2">Heterodimer of SbcC and SbcD.</text>
</comment>
<dbReference type="EMBL" id="CP010086">
    <property type="protein sequence ID" value="AJG99250.1"/>
    <property type="molecule type" value="Genomic_DNA"/>
</dbReference>
<evidence type="ECO:0000313" key="6">
    <source>
        <dbReference type="EMBL" id="AJG99250.1"/>
    </source>
</evidence>
<evidence type="ECO:0000256" key="4">
    <source>
        <dbReference type="SAM" id="Coils"/>
    </source>
</evidence>
<evidence type="ECO:0000313" key="7">
    <source>
        <dbReference type="Proteomes" id="UP000031866"/>
    </source>
</evidence>
<keyword evidence="4" id="KW-0175">Coiled coil</keyword>
<dbReference type="KEGG" id="cbei:LF65_02677"/>
<dbReference type="RefSeq" id="WP_041896612.1">
    <property type="nucleotide sequence ID" value="NZ_CP010086.2"/>
</dbReference>
<evidence type="ECO:0000256" key="3">
    <source>
        <dbReference type="ARBA" id="ARBA00013368"/>
    </source>
</evidence>
<dbReference type="Pfam" id="PF13476">
    <property type="entry name" value="AAA_23"/>
    <property type="match status" value="1"/>
</dbReference>
<dbReference type="NCBIfam" id="TIGR03185">
    <property type="entry name" value="DNA_S_dndD"/>
    <property type="match status" value="1"/>
</dbReference>
<dbReference type="GO" id="GO:0006302">
    <property type="term" value="P:double-strand break repair"/>
    <property type="evidence" value="ECO:0007669"/>
    <property type="project" value="InterPro"/>
</dbReference>
<dbReference type="Proteomes" id="UP000031866">
    <property type="component" value="Chromosome"/>
</dbReference>
<dbReference type="Gene3D" id="3.40.50.300">
    <property type="entry name" value="P-loop containing nucleotide triphosphate hydrolases"/>
    <property type="match status" value="2"/>
</dbReference>
<evidence type="ECO:0000256" key="1">
    <source>
        <dbReference type="ARBA" id="ARBA00006930"/>
    </source>
</evidence>
<dbReference type="InterPro" id="IPR038729">
    <property type="entry name" value="Rad50/SbcC_AAA"/>
</dbReference>
<dbReference type="OrthoDB" id="9795626at2"/>
<feature type="coiled-coil region" evidence="4">
    <location>
        <begin position="188"/>
        <end position="248"/>
    </location>
</feature>
<dbReference type="InterPro" id="IPR027417">
    <property type="entry name" value="P-loop_NTPase"/>
</dbReference>
<sequence>MIIKKLTLCNFGVYAGENTFIFKGKKPIVLVGGMNGRGKTTFLEAVLLALYGSSSFAYSESKQKSYTQYLRSFVNRSESNKTCSIELEFDINNEVKENYIVKREWNTITKITKEKISVYKDSSYNEFLTNNWPMFVENILPSALSSFFFFDGEKIAELAVDNTNVQLKNSIRSMLGISVLDVLSNDIMRNLKKTNKEAEDNKNSEGVQALREEKEKAIEVLASIDAKIEELSRKLVEGSDKLERLHQLYTAKGGDAIDRRHETVKKRASFMADLSGKESRLYELTANKLPLLLVKDLIRDIKLQATDEHSDMLMKQVAVQLDGLYEQFEAEYTGEAKASLKFINYVKEQVNSDQSETIYELSDQALFQINNLVESSMNNVANEARNILESKKNLEKQIRELDSYLSLDINDKDLQEIHKQIKVTEQDIIDYRVKMLELDRQRSAANSKVMTITAEFSKYVESYLSTAELRDSSDRTIKYSNMALNIIENYKVELQKRKTDILADTITDCYKKLANKKNLIRKIVMNSETLDIQYLSEDGKEVPKDSLSAGEKQLMVISILWALAICSRKKLPVIIDTPLSRLDSLHRKSLITIYFPNAGEQTIILSTDSEIDARYYKLMKENIGDEFTLNYDETTKSTTIESGYLIGAKI</sequence>
<name>A0A0B5QE60_CLOBE</name>
<evidence type="ECO:0000259" key="5">
    <source>
        <dbReference type="Pfam" id="PF13476"/>
    </source>
</evidence>
<feature type="domain" description="Rad50/SbcC-type AAA" evidence="5">
    <location>
        <begin position="5"/>
        <end position="234"/>
    </location>
</feature>
<protein>
    <recommendedName>
        <fullName evidence="3">Nuclease SbcCD subunit C</fullName>
    </recommendedName>
</protein>
<dbReference type="AlphaFoldDB" id="A0A0B5QE60"/>
<comment type="similarity">
    <text evidence="1">Belongs to the SMC family. SbcC subfamily.</text>
</comment>
<dbReference type="PANTHER" id="PTHR32114">
    <property type="entry name" value="ABC TRANSPORTER ABCH.3"/>
    <property type="match status" value="1"/>
</dbReference>
<gene>
    <name evidence="6" type="ORF">LF65_02677</name>
</gene>
<organism evidence="6 7">
    <name type="scientific">Clostridium beijerinckii</name>
    <name type="common">Clostridium MP</name>
    <dbReference type="NCBI Taxonomy" id="1520"/>
    <lineage>
        <taxon>Bacteria</taxon>
        <taxon>Bacillati</taxon>
        <taxon>Bacillota</taxon>
        <taxon>Clostridia</taxon>
        <taxon>Eubacteriales</taxon>
        <taxon>Clostridiaceae</taxon>
        <taxon>Clostridium</taxon>
    </lineage>
</organism>
<dbReference type="SUPFAM" id="SSF52540">
    <property type="entry name" value="P-loop containing nucleoside triphosphate hydrolases"/>
    <property type="match status" value="1"/>
</dbReference>
<evidence type="ECO:0000256" key="2">
    <source>
        <dbReference type="ARBA" id="ARBA00011322"/>
    </source>
</evidence>
<proteinExistence type="inferred from homology"/>
<reference evidence="7" key="1">
    <citation type="submission" date="2014-12" db="EMBL/GenBank/DDBJ databases">
        <title>Genome sequence of Clostridium beijerinckii strain 59B.</title>
        <authorList>
            <person name="Little G.T."/>
            <person name="Minton N.P."/>
        </authorList>
    </citation>
    <scope>NUCLEOTIDE SEQUENCE [LARGE SCALE GENOMIC DNA]</scope>
    <source>
        <strain evidence="7">59B</strain>
    </source>
</reference>